<dbReference type="InterPro" id="IPR055348">
    <property type="entry name" value="DctQ"/>
</dbReference>
<organism evidence="11 12">
    <name type="scientific">Defluviimonas salinarum</name>
    <dbReference type="NCBI Taxonomy" id="2992147"/>
    <lineage>
        <taxon>Bacteria</taxon>
        <taxon>Pseudomonadati</taxon>
        <taxon>Pseudomonadota</taxon>
        <taxon>Alphaproteobacteria</taxon>
        <taxon>Rhodobacterales</taxon>
        <taxon>Paracoccaceae</taxon>
        <taxon>Albidovulum</taxon>
    </lineage>
</organism>
<keyword evidence="6 9" id="KW-1133">Transmembrane helix</keyword>
<comment type="function">
    <text evidence="9">Part of the tripartite ATP-independent periplasmic (TRAP) transport system.</text>
</comment>
<evidence type="ECO:0000256" key="2">
    <source>
        <dbReference type="ARBA" id="ARBA00022448"/>
    </source>
</evidence>
<dbReference type="InterPro" id="IPR007387">
    <property type="entry name" value="TRAP_DctQ"/>
</dbReference>
<keyword evidence="12" id="KW-1185">Reference proteome</keyword>
<evidence type="ECO:0000256" key="3">
    <source>
        <dbReference type="ARBA" id="ARBA00022475"/>
    </source>
</evidence>
<evidence type="ECO:0000313" key="12">
    <source>
        <dbReference type="Proteomes" id="UP001207582"/>
    </source>
</evidence>
<feature type="transmembrane region" description="Helical" evidence="9">
    <location>
        <begin position="138"/>
        <end position="162"/>
    </location>
</feature>
<dbReference type="PANTHER" id="PTHR35011:SF10">
    <property type="entry name" value="TRAP TRANSPORTER SMALL PERMEASE PROTEIN"/>
    <property type="match status" value="1"/>
</dbReference>
<keyword evidence="3" id="KW-1003">Cell membrane</keyword>
<name>A0ABT3J831_9RHOB</name>
<feature type="transmembrane region" description="Helical" evidence="9">
    <location>
        <begin position="60"/>
        <end position="76"/>
    </location>
</feature>
<keyword evidence="4 9" id="KW-0997">Cell inner membrane</keyword>
<dbReference type="RefSeq" id="WP_264773223.1">
    <property type="nucleotide sequence ID" value="NZ_JAPDOG010000026.1"/>
</dbReference>
<dbReference type="PANTHER" id="PTHR35011">
    <property type="entry name" value="2,3-DIKETO-L-GULONATE TRAP TRANSPORTER SMALL PERMEASE PROTEIN YIAM"/>
    <property type="match status" value="1"/>
</dbReference>
<feature type="transmembrane region" description="Helical" evidence="9">
    <location>
        <begin position="20"/>
        <end position="40"/>
    </location>
</feature>
<dbReference type="Proteomes" id="UP001207582">
    <property type="component" value="Unassembled WGS sequence"/>
</dbReference>
<reference evidence="11 12" key="1">
    <citation type="submission" date="2022-10" db="EMBL/GenBank/DDBJ databases">
        <title>Defluviimonas sp. CAU 1641 isolated from mud.</title>
        <authorList>
            <person name="Kim W."/>
        </authorList>
    </citation>
    <scope>NUCLEOTIDE SEQUENCE [LARGE SCALE GENOMIC DNA]</scope>
    <source>
        <strain evidence="11 12">CAU 1641</strain>
    </source>
</reference>
<evidence type="ECO:0000256" key="8">
    <source>
        <dbReference type="ARBA" id="ARBA00038436"/>
    </source>
</evidence>
<keyword evidence="7 9" id="KW-0472">Membrane</keyword>
<feature type="domain" description="Tripartite ATP-independent periplasmic transporters DctQ component" evidence="10">
    <location>
        <begin position="34"/>
        <end position="162"/>
    </location>
</feature>
<dbReference type="EMBL" id="JAPDOG010000026">
    <property type="protein sequence ID" value="MCW3783845.1"/>
    <property type="molecule type" value="Genomic_DNA"/>
</dbReference>
<keyword evidence="2 9" id="KW-0813">Transport</keyword>
<feature type="transmembrane region" description="Helical" evidence="9">
    <location>
        <begin position="97"/>
        <end position="118"/>
    </location>
</feature>
<dbReference type="Pfam" id="PF04290">
    <property type="entry name" value="DctQ"/>
    <property type="match status" value="1"/>
</dbReference>
<accession>A0ABT3J831</accession>
<comment type="subunit">
    <text evidence="9">The complex comprises the extracytoplasmic solute receptor protein and the two transmembrane proteins.</text>
</comment>
<gene>
    <name evidence="11" type="ORF">OM960_20105</name>
</gene>
<evidence type="ECO:0000256" key="5">
    <source>
        <dbReference type="ARBA" id="ARBA00022692"/>
    </source>
</evidence>
<comment type="subcellular location">
    <subcellularLocation>
        <location evidence="1 9">Cell inner membrane</location>
        <topology evidence="1 9">Multi-pass membrane protein</topology>
    </subcellularLocation>
</comment>
<evidence type="ECO:0000256" key="7">
    <source>
        <dbReference type="ARBA" id="ARBA00023136"/>
    </source>
</evidence>
<evidence type="ECO:0000259" key="10">
    <source>
        <dbReference type="Pfam" id="PF04290"/>
    </source>
</evidence>
<evidence type="ECO:0000256" key="6">
    <source>
        <dbReference type="ARBA" id="ARBA00022989"/>
    </source>
</evidence>
<proteinExistence type="inferred from homology"/>
<evidence type="ECO:0000313" key="11">
    <source>
        <dbReference type="EMBL" id="MCW3783845.1"/>
    </source>
</evidence>
<evidence type="ECO:0000256" key="1">
    <source>
        <dbReference type="ARBA" id="ARBA00004429"/>
    </source>
</evidence>
<evidence type="ECO:0000256" key="9">
    <source>
        <dbReference type="RuleBase" id="RU369079"/>
    </source>
</evidence>
<comment type="similarity">
    <text evidence="8 9">Belongs to the TRAP transporter small permease family.</text>
</comment>
<keyword evidence="5 9" id="KW-0812">Transmembrane</keyword>
<sequence length="204" mass="22346">MEQRVHENRGALVRLDDAVAWAEAAVVGLSMVVMAVNTIANVLGRYVFAHSIYFSEELNEILMVTVTFVGLGYVTRKGRHIRMSAVYDMVPAGLRRWLMVVIAVSTAAAMFLLAWHAFEYVQKVAARGRLTPSMQIPLWIGYVGVVAGFLLSGVQFALAAWANVANRTAVWIALRETDDYEDPELAELLAHHATDGSAEPNAGA</sequence>
<comment type="caution">
    <text evidence="11">The sequence shown here is derived from an EMBL/GenBank/DDBJ whole genome shotgun (WGS) entry which is preliminary data.</text>
</comment>
<protein>
    <recommendedName>
        <fullName evidence="9">TRAP transporter small permease protein</fullName>
    </recommendedName>
</protein>
<evidence type="ECO:0000256" key="4">
    <source>
        <dbReference type="ARBA" id="ARBA00022519"/>
    </source>
</evidence>